<evidence type="ECO:0000313" key="3">
    <source>
        <dbReference type="Proteomes" id="UP001268864"/>
    </source>
</evidence>
<evidence type="ECO:0000256" key="1">
    <source>
        <dbReference type="SAM" id="Phobius"/>
    </source>
</evidence>
<organism evidence="2 3">
    <name type="scientific">Haloarcula onubensis</name>
    <dbReference type="NCBI Taxonomy" id="2950539"/>
    <lineage>
        <taxon>Archaea</taxon>
        <taxon>Methanobacteriati</taxon>
        <taxon>Methanobacteriota</taxon>
        <taxon>Stenosarchaea group</taxon>
        <taxon>Halobacteria</taxon>
        <taxon>Halobacteriales</taxon>
        <taxon>Haloarculaceae</taxon>
        <taxon>Haloarcula</taxon>
    </lineage>
</organism>
<feature type="transmembrane region" description="Helical" evidence="1">
    <location>
        <begin position="39"/>
        <end position="57"/>
    </location>
</feature>
<protein>
    <submittedName>
        <fullName evidence="2">Uncharacterized protein</fullName>
    </submittedName>
</protein>
<feature type="transmembrane region" description="Helical" evidence="1">
    <location>
        <begin position="64"/>
        <end position="83"/>
    </location>
</feature>
<dbReference type="RefSeq" id="WP_310902134.1">
    <property type="nucleotide sequence ID" value="NZ_JAMQOS010000008.1"/>
</dbReference>
<dbReference type="Proteomes" id="UP001268864">
    <property type="component" value="Unassembled WGS sequence"/>
</dbReference>
<keyword evidence="1" id="KW-0472">Membrane</keyword>
<feature type="transmembrane region" description="Helical" evidence="1">
    <location>
        <begin position="89"/>
        <end position="106"/>
    </location>
</feature>
<accession>A0ABU2FUM4</accession>
<name>A0ABU2FUM4_9EURY</name>
<proteinExistence type="predicted"/>
<gene>
    <name evidence="2" type="ORF">NDI86_20455</name>
</gene>
<evidence type="ECO:0000313" key="2">
    <source>
        <dbReference type="EMBL" id="MDS0284472.1"/>
    </source>
</evidence>
<dbReference type="EMBL" id="JAMQOS010000008">
    <property type="protein sequence ID" value="MDS0284472.1"/>
    <property type="molecule type" value="Genomic_DNA"/>
</dbReference>
<keyword evidence="3" id="KW-1185">Reference proteome</keyword>
<sequence length="115" mass="12691">MTVLHSLEKRVRPVALLVMLILTGVATYFEFVYYGPPTLYSVGLWIIVVPMLLASTVRGLRSHPLYQPLLYGGFIAIGALQYIDGEWVLLAGVFVLGGTVGLAIELRDWLNVANE</sequence>
<comment type="caution">
    <text evidence="2">The sequence shown here is derived from an EMBL/GenBank/DDBJ whole genome shotgun (WGS) entry which is preliminary data.</text>
</comment>
<keyword evidence="1" id="KW-1133">Transmembrane helix</keyword>
<feature type="transmembrane region" description="Helical" evidence="1">
    <location>
        <begin position="14"/>
        <end position="33"/>
    </location>
</feature>
<keyword evidence="1" id="KW-0812">Transmembrane</keyword>
<reference evidence="2 3" key="1">
    <citation type="submission" date="2022-06" db="EMBL/GenBank/DDBJ databases">
        <title>Halomicroarcula sp. a new haloarchaeum isolate from saline soil.</title>
        <authorList>
            <person name="Strakova D."/>
            <person name="Galisteo C."/>
            <person name="Sanchez-Porro C."/>
            <person name="Ventosa A."/>
        </authorList>
    </citation>
    <scope>NUCLEOTIDE SEQUENCE [LARGE SCALE GENOMIC DNA]</scope>
    <source>
        <strain evidence="2 3">S3CR25-11</strain>
    </source>
</reference>